<sequence>MTIDYRVGDIIDGRVTGIQPYGVFVLLDAHQQGLIHISECQHGYVERLSDHFKVGSTIQVMVLDIDEYSKKISLSVRALLPAPPMAAGRQHKHYWTSRRDRTGFTPIADRLPGWVASQLKELD</sequence>
<dbReference type="GO" id="GO:0006412">
    <property type="term" value="P:translation"/>
    <property type="evidence" value="ECO:0007669"/>
    <property type="project" value="TreeGrafter"/>
</dbReference>
<dbReference type="InterPro" id="IPR003029">
    <property type="entry name" value="S1_domain"/>
</dbReference>
<dbReference type="FunFam" id="2.40.50.140:FF:000103">
    <property type="entry name" value="protein RRP5 homolog"/>
    <property type="match status" value="1"/>
</dbReference>
<gene>
    <name evidence="3" type="ORF">FD02_GL000365</name>
</gene>
<dbReference type="PATRIC" id="fig|1291734.4.peg.379"/>
<dbReference type="STRING" id="1291734.FD02_GL000365"/>
<dbReference type="Gene3D" id="2.40.50.140">
    <property type="entry name" value="Nucleic acid-binding proteins"/>
    <property type="match status" value="1"/>
</dbReference>
<dbReference type="GO" id="GO:0003735">
    <property type="term" value="F:structural constituent of ribosome"/>
    <property type="evidence" value="ECO:0007669"/>
    <property type="project" value="TreeGrafter"/>
</dbReference>
<evidence type="ECO:0000256" key="1">
    <source>
        <dbReference type="ARBA" id="ARBA00025604"/>
    </source>
</evidence>
<protein>
    <submittedName>
        <fullName evidence="3">RNA-binding protein</fullName>
    </submittedName>
</protein>
<dbReference type="Proteomes" id="UP000051804">
    <property type="component" value="Unassembled WGS sequence"/>
</dbReference>
<dbReference type="EMBL" id="AZDJ01000032">
    <property type="protein sequence ID" value="KRK70302.1"/>
    <property type="molecule type" value="Genomic_DNA"/>
</dbReference>
<evidence type="ECO:0000313" key="4">
    <source>
        <dbReference type="Proteomes" id="UP000051804"/>
    </source>
</evidence>
<dbReference type="SUPFAM" id="SSF50249">
    <property type="entry name" value="Nucleic acid-binding proteins"/>
    <property type="match status" value="1"/>
</dbReference>
<comment type="function">
    <text evidence="1">Binds mRNA; thus facilitating recognition of the initiation point. It is needed to translate mRNA with a short Shine-Dalgarno (SD) purine-rich sequence.</text>
</comment>
<dbReference type="InterPro" id="IPR050437">
    <property type="entry name" value="Ribos_protein_bS1-like"/>
</dbReference>
<evidence type="ECO:0000259" key="2">
    <source>
        <dbReference type="PROSITE" id="PS50126"/>
    </source>
</evidence>
<dbReference type="PROSITE" id="PS50126">
    <property type="entry name" value="S1"/>
    <property type="match status" value="1"/>
</dbReference>
<accession>A0A0R1JGH7</accession>
<proteinExistence type="predicted"/>
<dbReference type="GO" id="GO:0003729">
    <property type="term" value="F:mRNA binding"/>
    <property type="evidence" value="ECO:0007669"/>
    <property type="project" value="TreeGrafter"/>
</dbReference>
<dbReference type="Pfam" id="PF00575">
    <property type="entry name" value="S1"/>
    <property type="match status" value="1"/>
</dbReference>
<dbReference type="AlphaFoldDB" id="A0A0R1JGH7"/>
<reference evidence="3 4" key="1">
    <citation type="journal article" date="2015" name="Genome Announc.">
        <title>Expanding the biotechnology potential of lactobacilli through comparative genomics of 213 strains and associated genera.</title>
        <authorList>
            <person name="Sun Z."/>
            <person name="Harris H.M."/>
            <person name="McCann A."/>
            <person name="Guo C."/>
            <person name="Argimon S."/>
            <person name="Zhang W."/>
            <person name="Yang X."/>
            <person name="Jeffery I.B."/>
            <person name="Cooney J.C."/>
            <person name="Kagawa T.F."/>
            <person name="Liu W."/>
            <person name="Song Y."/>
            <person name="Salvetti E."/>
            <person name="Wrobel A."/>
            <person name="Rasinkangas P."/>
            <person name="Parkhill J."/>
            <person name="Rea M.C."/>
            <person name="O'Sullivan O."/>
            <person name="Ritari J."/>
            <person name="Douillard F.P."/>
            <person name="Paul Ross R."/>
            <person name="Yang R."/>
            <person name="Briner A.E."/>
            <person name="Felis G.E."/>
            <person name="de Vos W.M."/>
            <person name="Barrangou R."/>
            <person name="Klaenhammer T.R."/>
            <person name="Caufield P.W."/>
            <person name="Cui Y."/>
            <person name="Zhang H."/>
            <person name="O'Toole P.W."/>
        </authorList>
    </citation>
    <scope>NUCLEOTIDE SEQUENCE [LARGE SCALE GENOMIC DNA]</scope>
    <source>
        <strain evidence="3 4">JCM 17158</strain>
    </source>
</reference>
<dbReference type="NCBIfam" id="NF040579">
    <property type="entry name" value="S1_dom_CvfD"/>
    <property type="match status" value="1"/>
</dbReference>
<dbReference type="SMART" id="SM00316">
    <property type="entry name" value="S1"/>
    <property type="match status" value="1"/>
</dbReference>
<dbReference type="InterPro" id="IPR012340">
    <property type="entry name" value="NA-bd_OB-fold"/>
</dbReference>
<evidence type="ECO:0000313" key="3">
    <source>
        <dbReference type="EMBL" id="KRK70302.1"/>
    </source>
</evidence>
<keyword evidence="4" id="KW-1185">Reference proteome</keyword>
<dbReference type="PANTHER" id="PTHR10724">
    <property type="entry name" value="30S RIBOSOMAL PROTEIN S1"/>
    <property type="match status" value="1"/>
</dbReference>
<organism evidence="3 4">
    <name type="scientific">Lacticaseibacillus nasuensis JCM 17158</name>
    <dbReference type="NCBI Taxonomy" id="1291734"/>
    <lineage>
        <taxon>Bacteria</taxon>
        <taxon>Bacillati</taxon>
        <taxon>Bacillota</taxon>
        <taxon>Bacilli</taxon>
        <taxon>Lactobacillales</taxon>
        <taxon>Lactobacillaceae</taxon>
        <taxon>Lacticaseibacillus</taxon>
    </lineage>
</organism>
<comment type="caution">
    <text evidence="3">The sequence shown here is derived from an EMBL/GenBank/DDBJ whole genome shotgun (WGS) entry which is preliminary data.</text>
</comment>
<feature type="domain" description="S1 motif" evidence="2">
    <location>
        <begin position="8"/>
        <end position="77"/>
    </location>
</feature>
<name>A0A0R1JGH7_9LACO</name>